<evidence type="ECO:0000313" key="2">
    <source>
        <dbReference type="Proteomes" id="UP000076532"/>
    </source>
</evidence>
<protein>
    <submittedName>
        <fullName evidence="1">Uncharacterized protein</fullName>
    </submittedName>
</protein>
<organism evidence="1 2">
    <name type="scientific">Athelia psychrophila</name>
    <dbReference type="NCBI Taxonomy" id="1759441"/>
    <lineage>
        <taxon>Eukaryota</taxon>
        <taxon>Fungi</taxon>
        <taxon>Dikarya</taxon>
        <taxon>Basidiomycota</taxon>
        <taxon>Agaricomycotina</taxon>
        <taxon>Agaricomycetes</taxon>
        <taxon>Agaricomycetidae</taxon>
        <taxon>Atheliales</taxon>
        <taxon>Atheliaceae</taxon>
        <taxon>Athelia</taxon>
    </lineage>
</organism>
<dbReference type="Proteomes" id="UP000076532">
    <property type="component" value="Unassembled WGS sequence"/>
</dbReference>
<name>A0A166WQ33_9AGAM</name>
<reference evidence="1 2" key="1">
    <citation type="journal article" date="2016" name="Mol. Biol. Evol.">
        <title>Comparative Genomics of Early-Diverging Mushroom-Forming Fungi Provides Insights into the Origins of Lignocellulose Decay Capabilities.</title>
        <authorList>
            <person name="Nagy L.G."/>
            <person name="Riley R."/>
            <person name="Tritt A."/>
            <person name="Adam C."/>
            <person name="Daum C."/>
            <person name="Floudas D."/>
            <person name="Sun H."/>
            <person name="Yadav J.S."/>
            <person name="Pangilinan J."/>
            <person name="Larsson K.H."/>
            <person name="Matsuura K."/>
            <person name="Barry K."/>
            <person name="Labutti K."/>
            <person name="Kuo R."/>
            <person name="Ohm R.A."/>
            <person name="Bhattacharya S.S."/>
            <person name="Shirouzu T."/>
            <person name="Yoshinaga Y."/>
            <person name="Martin F.M."/>
            <person name="Grigoriev I.V."/>
            <person name="Hibbett D.S."/>
        </authorList>
    </citation>
    <scope>NUCLEOTIDE SEQUENCE [LARGE SCALE GENOMIC DNA]</scope>
    <source>
        <strain evidence="1 2">CBS 109695</strain>
    </source>
</reference>
<dbReference type="EMBL" id="KV417481">
    <property type="protein sequence ID" value="KZP33986.1"/>
    <property type="molecule type" value="Genomic_DNA"/>
</dbReference>
<accession>A0A166WQ33</accession>
<evidence type="ECO:0000313" key="1">
    <source>
        <dbReference type="EMBL" id="KZP33986.1"/>
    </source>
</evidence>
<gene>
    <name evidence="1" type="ORF">FIBSPDRAFT_847117</name>
</gene>
<dbReference type="AlphaFoldDB" id="A0A166WQ33"/>
<sequence>MAELKHLVQPQYSQEPHAPLECMTTLTPDLTPLLFIRFFANAHVSVHVAITALGKLTGWFTMYPEKC</sequence>
<proteinExistence type="predicted"/>
<keyword evidence="2" id="KW-1185">Reference proteome</keyword>